<comment type="caution">
    <text evidence="2">The sequence shown here is derived from an EMBL/GenBank/DDBJ whole genome shotgun (WGS) entry which is preliminary data.</text>
</comment>
<evidence type="ECO:0000313" key="2">
    <source>
        <dbReference type="EMBL" id="KAH3806365.1"/>
    </source>
</evidence>
<organism evidence="2 3">
    <name type="scientific">Dreissena polymorpha</name>
    <name type="common">Zebra mussel</name>
    <name type="synonym">Mytilus polymorpha</name>
    <dbReference type="NCBI Taxonomy" id="45954"/>
    <lineage>
        <taxon>Eukaryota</taxon>
        <taxon>Metazoa</taxon>
        <taxon>Spiralia</taxon>
        <taxon>Lophotrochozoa</taxon>
        <taxon>Mollusca</taxon>
        <taxon>Bivalvia</taxon>
        <taxon>Autobranchia</taxon>
        <taxon>Heteroconchia</taxon>
        <taxon>Euheterodonta</taxon>
        <taxon>Imparidentia</taxon>
        <taxon>Neoheterodontei</taxon>
        <taxon>Myida</taxon>
        <taxon>Dreissenoidea</taxon>
        <taxon>Dreissenidae</taxon>
        <taxon>Dreissena</taxon>
    </lineage>
</organism>
<accession>A0A9D4FWL5</accession>
<dbReference type="Proteomes" id="UP000828390">
    <property type="component" value="Unassembled WGS sequence"/>
</dbReference>
<feature type="region of interest" description="Disordered" evidence="1">
    <location>
        <begin position="1"/>
        <end position="42"/>
    </location>
</feature>
<evidence type="ECO:0000313" key="3">
    <source>
        <dbReference type="Proteomes" id="UP000828390"/>
    </source>
</evidence>
<sequence length="73" mass="8271">MFPVSGEPLAGPNALPGHPPFRPVCDERREDNREFERRSGTAATADRTIRIRLVPYQEVWGQGHRVPVYTALE</sequence>
<reference evidence="2" key="1">
    <citation type="journal article" date="2019" name="bioRxiv">
        <title>The Genome of the Zebra Mussel, Dreissena polymorpha: A Resource for Invasive Species Research.</title>
        <authorList>
            <person name="McCartney M.A."/>
            <person name="Auch B."/>
            <person name="Kono T."/>
            <person name="Mallez S."/>
            <person name="Zhang Y."/>
            <person name="Obille A."/>
            <person name="Becker A."/>
            <person name="Abrahante J.E."/>
            <person name="Garbe J."/>
            <person name="Badalamenti J.P."/>
            <person name="Herman A."/>
            <person name="Mangelson H."/>
            <person name="Liachko I."/>
            <person name="Sullivan S."/>
            <person name="Sone E.D."/>
            <person name="Koren S."/>
            <person name="Silverstein K.A.T."/>
            <person name="Beckman K.B."/>
            <person name="Gohl D.M."/>
        </authorList>
    </citation>
    <scope>NUCLEOTIDE SEQUENCE</scope>
    <source>
        <strain evidence="2">Duluth1</strain>
        <tissue evidence="2">Whole animal</tissue>
    </source>
</reference>
<dbReference type="EMBL" id="JAIWYP010000006">
    <property type="protein sequence ID" value="KAH3806365.1"/>
    <property type="molecule type" value="Genomic_DNA"/>
</dbReference>
<keyword evidence="3" id="KW-1185">Reference proteome</keyword>
<dbReference type="AlphaFoldDB" id="A0A9D4FWL5"/>
<reference evidence="2" key="2">
    <citation type="submission" date="2020-11" db="EMBL/GenBank/DDBJ databases">
        <authorList>
            <person name="McCartney M.A."/>
            <person name="Auch B."/>
            <person name="Kono T."/>
            <person name="Mallez S."/>
            <person name="Becker A."/>
            <person name="Gohl D.M."/>
            <person name="Silverstein K.A.T."/>
            <person name="Koren S."/>
            <person name="Bechman K.B."/>
            <person name="Herman A."/>
            <person name="Abrahante J.E."/>
            <person name="Garbe J."/>
        </authorList>
    </citation>
    <scope>NUCLEOTIDE SEQUENCE</scope>
    <source>
        <strain evidence="2">Duluth1</strain>
        <tissue evidence="2">Whole animal</tissue>
    </source>
</reference>
<gene>
    <name evidence="2" type="ORF">DPMN_134685</name>
</gene>
<feature type="compositionally biased region" description="Basic and acidic residues" evidence="1">
    <location>
        <begin position="24"/>
        <end position="39"/>
    </location>
</feature>
<protein>
    <submittedName>
        <fullName evidence="2">Uncharacterized protein</fullName>
    </submittedName>
</protein>
<proteinExistence type="predicted"/>
<evidence type="ECO:0000256" key="1">
    <source>
        <dbReference type="SAM" id="MobiDB-lite"/>
    </source>
</evidence>
<name>A0A9D4FWL5_DREPO</name>